<evidence type="ECO:0000313" key="2">
    <source>
        <dbReference type="EMBL" id="MBF6296819.1"/>
    </source>
</evidence>
<evidence type="ECO:0000313" key="3">
    <source>
        <dbReference type="Proteomes" id="UP000702209"/>
    </source>
</evidence>
<dbReference type="EMBL" id="JADLQX010000002">
    <property type="protein sequence ID" value="MBF6296819.1"/>
    <property type="molecule type" value="Genomic_DNA"/>
</dbReference>
<keyword evidence="3" id="KW-1185">Reference proteome</keyword>
<evidence type="ECO:0000256" key="1">
    <source>
        <dbReference type="SAM" id="MobiDB-lite"/>
    </source>
</evidence>
<reference evidence="2 3" key="1">
    <citation type="submission" date="2020-10" db="EMBL/GenBank/DDBJ databases">
        <title>Identification of Nocardia species via Next-generation sequencing and recognition of intraspecies genetic diversity.</title>
        <authorList>
            <person name="Li P."/>
            <person name="Li P."/>
            <person name="Lu B."/>
        </authorList>
    </citation>
    <scope>NUCLEOTIDE SEQUENCE [LARGE SCALE GENOMIC DNA]</scope>
    <source>
        <strain evidence="2 3">BJ06-0157</strain>
    </source>
</reference>
<dbReference type="RefSeq" id="WP_195128142.1">
    <property type="nucleotide sequence ID" value="NZ_JADLQX010000002.1"/>
</dbReference>
<name>A0ABS0CPP9_9NOCA</name>
<dbReference type="Proteomes" id="UP000702209">
    <property type="component" value="Unassembled WGS sequence"/>
</dbReference>
<gene>
    <name evidence="2" type="ORF">IU459_04575</name>
</gene>
<sequence length="133" mass="15938">MQREHEEAMRADFDTAERINAGAFQDFRAGQCTHAEFQQRIEAYAAIGDRWVEGPYREHWVYLRDACTNWYLHPQEMQRKLADIEAGHEPAHDGFSDVQQRSIIQAREIEQRRHTERDHIQQQQQHRRIGRSR</sequence>
<feature type="compositionally biased region" description="Basic and acidic residues" evidence="1">
    <location>
        <begin position="110"/>
        <end position="120"/>
    </location>
</feature>
<feature type="region of interest" description="Disordered" evidence="1">
    <location>
        <begin position="110"/>
        <end position="133"/>
    </location>
</feature>
<organism evidence="2 3">
    <name type="scientific">Nocardia amamiensis</name>
    <dbReference type="NCBI Taxonomy" id="404578"/>
    <lineage>
        <taxon>Bacteria</taxon>
        <taxon>Bacillati</taxon>
        <taxon>Actinomycetota</taxon>
        <taxon>Actinomycetes</taxon>
        <taxon>Mycobacteriales</taxon>
        <taxon>Nocardiaceae</taxon>
        <taxon>Nocardia</taxon>
    </lineage>
</organism>
<comment type="caution">
    <text evidence="2">The sequence shown here is derived from an EMBL/GenBank/DDBJ whole genome shotgun (WGS) entry which is preliminary data.</text>
</comment>
<proteinExistence type="predicted"/>
<accession>A0ABS0CPP9</accession>
<protein>
    <submittedName>
        <fullName evidence="2">Uncharacterized protein</fullName>
    </submittedName>
</protein>